<accession>A0ABU0ZYH0</accession>
<feature type="domain" description="DUF547" evidence="2">
    <location>
        <begin position="82"/>
        <end position="206"/>
    </location>
</feature>
<dbReference type="PANTHER" id="PTHR46361">
    <property type="entry name" value="ELECTRON CARRIER/ PROTEIN DISULFIDE OXIDOREDUCTASE"/>
    <property type="match status" value="1"/>
</dbReference>
<feature type="signal peptide" evidence="1">
    <location>
        <begin position="1"/>
        <end position="25"/>
    </location>
</feature>
<evidence type="ECO:0000259" key="2">
    <source>
        <dbReference type="Pfam" id="PF04784"/>
    </source>
</evidence>
<feature type="chain" id="PRO_5046707279" evidence="1">
    <location>
        <begin position="26"/>
        <end position="271"/>
    </location>
</feature>
<comment type="caution">
    <text evidence="3">The sequence shown here is derived from an EMBL/GenBank/DDBJ whole genome shotgun (WGS) entry which is preliminary data.</text>
</comment>
<dbReference type="Proteomes" id="UP001230915">
    <property type="component" value="Unassembled WGS sequence"/>
</dbReference>
<dbReference type="PROSITE" id="PS51257">
    <property type="entry name" value="PROKAR_LIPOPROTEIN"/>
    <property type="match status" value="1"/>
</dbReference>
<evidence type="ECO:0000313" key="4">
    <source>
        <dbReference type="Proteomes" id="UP001230915"/>
    </source>
</evidence>
<gene>
    <name evidence="3" type="ORF">RBU60_02855</name>
</gene>
<dbReference type="EMBL" id="JAVHUL010000005">
    <property type="protein sequence ID" value="MDQ7916501.1"/>
    <property type="molecule type" value="Genomic_DNA"/>
</dbReference>
<reference evidence="3 4" key="1">
    <citation type="submission" date="2023-08" db="EMBL/GenBank/DDBJ databases">
        <title>Mesonia sp. MT50, isolated from deep-sea sediment of the Mariana Trench.</title>
        <authorList>
            <person name="Fu H."/>
        </authorList>
    </citation>
    <scope>NUCLEOTIDE SEQUENCE [LARGE SCALE GENOMIC DNA]</scope>
    <source>
        <strain evidence="3 4">MT50</strain>
    </source>
</reference>
<dbReference type="RefSeq" id="WP_308863153.1">
    <property type="nucleotide sequence ID" value="NZ_JAVHUL010000005.1"/>
</dbReference>
<proteinExistence type="predicted"/>
<keyword evidence="4" id="KW-1185">Reference proteome</keyword>
<name>A0ABU0ZYH0_9FLAO</name>
<dbReference type="PANTHER" id="PTHR46361:SF3">
    <property type="entry name" value="ELECTRON CARRIER_ PROTEIN DISULFIDE OXIDOREDUCTASE"/>
    <property type="match status" value="1"/>
</dbReference>
<dbReference type="InterPro" id="IPR006869">
    <property type="entry name" value="DUF547"/>
</dbReference>
<sequence length="271" mass="31523">MELKFNTSKTICTLIALFFSMFLVACGTCKKETAALTLAQQQVDPFKISKHFYDAVKEEQNAEKYAKQLAELSPEILKKNLQTDTQKKAFWLNVYNTYVQYLLKNNPDLYQDRSAFFKDNHFVIVGEETSLDVLEHGLLRNSRIKVSLGYAKNPFASGFEKDFRVEEIDWRIHFALNCGAKSCPPVTYYTVEGLDQQLEASAKKYLKKEVDYKKEEEEVYVPALMSWFRADFGGKEGVIEILKNYKLIPSNEDPKVEFLDYNWELDLDNYR</sequence>
<organism evidence="3 4">
    <name type="scientific">Mesonia profundi</name>
    <dbReference type="NCBI Taxonomy" id="3070998"/>
    <lineage>
        <taxon>Bacteria</taxon>
        <taxon>Pseudomonadati</taxon>
        <taxon>Bacteroidota</taxon>
        <taxon>Flavobacteriia</taxon>
        <taxon>Flavobacteriales</taxon>
        <taxon>Flavobacteriaceae</taxon>
        <taxon>Mesonia</taxon>
    </lineage>
</organism>
<keyword evidence="1" id="KW-0732">Signal</keyword>
<protein>
    <submittedName>
        <fullName evidence="3">DUF547 domain-containing protein</fullName>
    </submittedName>
</protein>
<dbReference type="Pfam" id="PF04784">
    <property type="entry name" value="DUF547"/>
    <property type="match status" value="1"/>
</dbReference>
<evidence type="ECO:0000313" key="3">
    <source>
        <dbReference type="EMBL" id="MDQ7916501.1"/>
    </source>
</evidence>
<evidence type="ECO:0000256" key="1">
    <source>
        <dbReference type="SAM" id="SignalP"/>
    </source>
</evidence>